<dbReference type="FunFam" id="2.40.30.10:FF:000085">
    <property type="entry name" value="Elongation factor Tu"/>
    <property type="match status" value="1"/>
</dbReference>
<dbReference type="InterPro" id="IPR004160">
    <property type="entry name" value="Transl_elong_EFTu/EF1A_C"/>
</dbReference>
<dbReference type="SUPFAM" id="SSF50447">
    <property type="entry name" value="Translation proteins"/>
    <property type="match status" value="1"/>
</dbReference>
<accession>A0AAN9C216</accession>
<dbReference type="InterPro" id="IPR009001">
    <property type="entry name" value="Transl_elong_EF1A/Init_IF2_C"/>
</dbReference>
<dbReference type="SUPFAM" id="SSF50465">
    <property type="entry name" value="EF-Tu/eEF-1alpha/eIF2-gamma C-terminal domain"/>
    <property type="match status" value="1"/>
</dbReference>
<dbReference type="Pfam" id="PF03143">
    <property type="entry name" value="GTP_EFTU_D3"/>
    <property type="match status" value="1"/>
</dbReference>
<feature type="domain" description="Translation elongation factor EFTu-like" evidence="8">
    <location>
        <begin position="114"/>
        <end position="182"/>
    </location>
</feature>
<dbReference type="InterPro" id="IPR050055">
    <property type="entry name" value="EF-Tu_GTPase"/>
</dbReference>
<reference evidence="9 10" key="1">
    <citation type="submission" date="2024-02" db="EMBL/GenBank/DDBJ databases">
        <title>Chromosome-scale genome assembly of the rough periwinkle Littorina saxatilis.</title>
        <authorList>
            <person name="De Jode A."/>
            <person name="Faria R."/>
            <person name="Formenti G."/>
            <person name="Sims Y."/>
            <person name="Smith T.P."/>
            <person name="Tracey A."/>
            <person name="Wood J.M.D."/>
            <person name="Zagrodzka Z.B."/>
            <person name="Johannesson K."/>
            <person name="Butlin R.K."/>
            <person name="Leder E.H."/>
        </authorList>
    </citation>
    <scope>NUCLEOTIDE SEQUENCE [LARGE SCALE GENOMIC DNA]</scope>
    <source>
        <strain evidence="9">Snail1</strain>
        <tissue evidence="9">Muscle</tissue>
    </source>
</reference>
<dbReference type="InterPro" id="IPR033720">
    <property type="entry name" value="EFTU_2"/>
</dbReference>
<evidence type="ECO:0000256" key="4">
    <source>
        <dbReference type="ARBA" id="ARBA00022917"/>
    </source>
</evidence>
<dbReference type="EMBL" id="JBAMIC010000001">
    <property type="protein sequence ID" value="KAK7115941.1"/>
    <property type="molecule type" value="Genomic_DNA"/>
</dbReference>
<dbReference type="AlphaFoldDB" id="A0AAN9C216"/>
<sequence length="316" mass="34843">MPQTREHLLLAKQIGVENVVVFINKADAVDEEMVELVELEARELLEEYGFDGSKTAVVAGSALMALKGEQSEIGKDSILKLMKAVDSTIPTPTRDTSGPFYMPVESSVSVPGRGTVAIGTVAQGVLKRGQEVELLGFGNSIKTAASDIHIFRKSVSKCLAGDNIGALLRGVKSEFVQRGMFLSEPGSMKQFETFEAQIYVLTKAEGGRSKPLMDQYIQMMYSNTWNISACVKLPENVDMVMPGDTATVQILLRKPMVIKEGHRFTIRENSITTATGLMTKMLPPSDLKLPGFNYERPRTYRIEGNSWLTMKNRAKK</sequence>
<feature type="domain" description="Tr-type G" evidence="6">
    <location>
        <begin position="1"/>
        <end position="90"/>
    </location>
</feature>
<evidence type="ECO:0000256" key="5">
    <source>
        <dbReference type="ARBA" id="ARBA00023134"/>
    </source>
</evidence>
<gene>
    <name evidence="9" type="ORF">V1264_001719</name>
</gene>
<evidence type="ECO:0000313" key="9">
    <source>
        <dbReference type="EMBL" id="KAK7115941.1"/>
    </source>
</evidence>
<dbReference type="GO" id="GO:0003924">
    <property type="term" value="F:GTPase activity"/>
    <property type="evidence" value="ECO:0007669"/>
    <property type="project" value="InterPro"/>
</dbReference>
<dbReference type="Gene3D" id="2.40.30.10">
    <property type="entry name" value="Translation factors"/>
    <property type="match status" value="2"/>
</dbReference>
<protein>
    <recommendedName>
        <fullName evidence="11">Elongation factor Tu, mitochondrial</fullName>
    </recommendedName>
</protein>
<dbReference type="GO" id="GO:0070125">
    <property type="term" value="P:mitochondrial translational elongation"/>
    <property type="evidence" value="ECO:0007669"/>
    <property type="project" value="TreeGrafter"/>
</dbReference>
<evidence type="ECO:0000256" key="2">
    <source>
        <dbReference type="ARBA" id="ARBA00022741"/>
    </source>
</evidence>
<name>A0AAN9C216_9CAEN</name>
<dbReference type="Proteomes" id="UP001374579">
    <property type="component" value="Unassembled WGS sequence"/>
</dbReference>
<comment type="caution">
    <text evidence="9">The sequence shown here is derived from an EMBL/GenBank/DDBJ whole genome shotgun (WGS) entry which is preliminary data.</text>
</comment>
<evidence type="ECO:0000259" key="8">
    <source>
        <dbReference type="Pfam" id="PF03144"/>
    </source>
</evidence>
<dbReference type="Pfam" id="PF03144">
    <property type="entry name" value="GTP_EFTU_D2"/>
    <property type="match status" value="1"/>
</dbReference>
<dbReference type="GO" id="GO:0003746">
    <property type="term" value="F:translation elongation factor activity"/>
    <property type="evidence" value="ECO:0007669"/>
    <property type="project" value="UniProtKB-KW"/>
</dbReference>
<dbReference type="PANTHER" id="PTHR43721:SF2">
    <property type="entry name" value="ELONGATION FACTOR TU, MITOCHONDRIAL"/>
    <property type="match status" value="1"/>
</dbReference>
<dbReference type="Gene3D" id="3.40.50.300">
    <property type="entry name" value="P-loop containing nucleotide triphosphate hydrolases"/>
    <property type="match status" value="1"/>
</dbReference>
<keyword evidence="3" id="KW-0251">Elongation factor</keyword>
<dbReference type="InterPro" id="IPR000795">
    <property type="entry name" value="T_Tr_GTP-bd_dom"/>
</dbReference>
<dbReference type="GO" id="GO:0005525">
    <property type="term" value="F:GTP binding"/>
    <property type="evidence" value="ECO:0007669"/>
    <property type="project" value="UniProtKB-KW"/>
</dbReference>
<evidence type="ECO:0000259" key="7">
    <source>
        <dbReference type="Pfam" id="PF03143"/>
    </source>
</evidence>
<evidence type="ECO:0008006" key="11">
    <source>
        <dbReference type="Google" id="ProtNLM"/>
    </source>
</evidence>
<keyword evidence="4" id="KW-0648">Protein biosynthesis</keyword>
<evidence type="ECO:0000259" key="6">
    <source>
        <dbReference type="Pfam" id="PF00009"/>
    </source>
</evidence>
<keyword evidence="2" id="KW-0547">Nucleotide-binding</keyword>
<evidence type="ECO:0000256" key="3">
    <source>
        <dbReference type="ARBA" id="ARBA00022768"/>
    </source>
</evidence>
<keyword evidence="5" id="KW-0342">GTP-binding</keyword>
<proteinExistence type="inferred from homology"/>
<evidence type="ECO:0000313" key="10">
    <source>
        <dbReference type="Proteomes" id="UP001374579"/>
    </source>
</evidence>
<dbReference type="Pfam" id="PF00009">
    <property type="entry name" value="GTP_EFTU"/>
    <property type="match status" value="1"/>
</dbReference>
<dbReference type="GO" id="GO:0005739">
    <property type="term" value="C:mitochondrion"/>
    <property type="evidence" value="ECO:0007669"/>
    <property type="project" value="TreeGrafter"/>
</dbReference>
<dbReference type="CDD" id="cd03706">
    <property type="entry name" value="mtEFTU_III"/>
    <property type="match status" value="1"/>
</dbReference>
<keyword evidence="10" id="KW-1185">Reference proteome</keyword>
<dbReference type="CDD" id="cd03697">
    <property type="entry name" value="EFTU_II"/>
    <property type="match status" value="1"/>
</dbReference>
<feature type="domain" description="Translation elongation factor EFTu/EF1A C-terminal" evidence="7">
    <location>
        <begin position="188"/>
        <end position="281"/>
    </location>
</feature>
<dbReference type="InterPro" id="IPR027417">
    <property type="entry name" value="P-loop_NTPase"/>
</dbReference>
<comment type="similarity">
    <text evidence="1">Belongs to the TRAFAC class translation factor GTPase superfamily. Classic translation factor GTPase family. EF-Tu/EF-1A subfamily.</text>
</comment>
<dbReference type="InterPro" id="IPR004161">
    <property type="entry name" value="EFTu-like_2"/>
</dbReference>
<evidence type="ECO:0000256" key="1">
    <source>
        <dbReference type="ARBA" id="ARBA00007249"/>
    </source>
</evidence>
<dbReference type="PANTHER" id="PTHR43721">
    <property type="entry name" value="ELONGATION FACTOR TU-RELATED"/>
    <property type="match status" value="1"/>
</dbReference>
<dbReference type="InterPro" id="IPR009000">
    <property type="entry name" value="Transl_B-barrel_sf"/>
</dbReference>
<organism evidence="9 10">
    <name type="scientific">Littorina saxatilis</name>
    <dbReference type="NCBI Taxonomy" id="31220"/>
    <lineage>
        <taxon>Eukaryota</taxon>
        <taxon>Metazoa</taxon>
        <taxon>Spiralia</taxon>
        <taxon>Lophotrochozoa</taxon>
        <taxon>Mollusca</taxon>
        <taxon>Gastropoda</taxon>
        <taxon>Caenogastropoda</taxon>
        <taxon>Littorinimorpha</taxon>
        <taxon>Littorinoidea</taxon>
        <taxon>Littorinidae</taxon>
        <taxon>Littorina</taxon>
    </lineage>
</organism>
<dbReference type="SUPFAM" id="SSF52540">
    <property type="entry name" value="P-loop containing nucleoside triphosphate hydrolases"/>
    <property type="match status" value="1"/>
</dbReference>